<organism evidence="3 4">
    <name type="scientific">Marasmiellus scandens</name>
    <dbReference type="NCBI Taxonomy" id="2682957"/>
    <lineage>
        <taxon>Eukaryota</taxon>
        <taxon>Fungi</taxon>
        <taxon>Dikarya</taxon>
        <taxon>Basidiomycota</taxon>
        <taxon>Agaricomycotina</taxon>
        <taxon>Agaricomycetes</taxon>
        <taxon>Agaricomycetidae</taxon>
        <taxon>Agaricales</taxon>
        <taxon>Marasmiineae</taxon>
        <taxon>Omphalotaceae</taxon>
        <taxon>Marasmiellus</taxon>
    </lineage>
</organism>
<dbReference type="Proteomes" id="UP001498398">
    <property type="component" value="Unassembled WGS sequence"/>
</dbReference>
<feature type="compositionally biased region" description="Low complexity" evidence="2">
    <location>
        <begin position="837"/>
        <end position="848"/>
    </location>
</feature>
<protein>
    <submittedName>
        <fullName evidence="3">Uncharacterized protein</fullName>
    </submittedName>
</protein>
<sequence length="936" mass="105546">MNITCWTRRLGRALYLAQPRLYPSPAPSRSYPVSYPPDSDPVFETNDDKEYKPLAKLPASAFIPKPPAEVLASLVRDRRFELAGEVLEGLLKTNITVPPDIIYDAAAAHEVSRFTAHYALKSFSDWLSLYPQGVSDPFPKTQAALFSHPQSSFAFLYRFGQIAADKGYVELVKKRVIPLVEQYGDPAMVEELHNRCLPVKLPEPADEDDLLFEDFEGEDSADYAEVQPQDSSLYRPSSVEHLQELVCNGQYNDAKRVLHDLFALGTPIPPSFQYLKAAHHALGLPIDGQGNVVDLTAQERLDDFTLWFSLIPSAAQSGMQQFTSTRRLIFWAPVANLPLIMRFGLICAEKGYARALNSAVIPSVMHFAEPDVSLKFIEEYEAKDQQFWNSGQFESRLNVSLNVTLSFRSIRSIAVRHLAQAGHLDAAVRLLPPHNHPQGRLPYYTYTKLLECIRASPVPQHRQYLNTVYEVYESVLNKKNANADRFDESSMIRHFTTAEPQPVENLVHALIYIKSALLTHDKLPHPYVLTDFINQYTSTGRTHALDLLRKRAFRNSHKAASLFIFCQMVVHYRDGDYEAVIRTFTDNFYLVGVPRELVLKRLRQNSPNYPLEAITASISNRGKSWPAPVHCSLVWHSLLVPLRRPHEVQDLYNRLVSFASGEGRVHDTIGEAIPALVSSFHSDLRPWIGVEALPVPPPWRPPIAAEAFTPFIMRLMKTSGASMGLRILSDMVKHGIQPTVYHFTELARFYAFNGDQKKAFLIMDRLEKRLDAEEKRAAELEAKANAEAVDKSPELEDLSFSQETLDTINTEAQAVEFSVPNIGTTTEPSEPSPVPPHLSSSSQGSNHSQPKNTLPSADYILYTALMRAFLGANDLDAVAEVNRRLLLRHQYVPNQEPVLDKIYQDWRVSLEAMRATEKRERRRAAVTKANGDIVEG</sequence>
<keyword evidence="1" id="KW-0175">Coiled coil</keyword>
<evidence type="ECO:0000313" key="4">
    <source>
        <dbReference type="Proteomes" id="UP001498398"/>
    </source>
</evidence>
<name>A0ABR1JKD9_9AGAR</name>
<comment type="caution">
    <text evidence="3">The sequence shown here is derived from an EMBL/GenBank/DDBJ whole genome shotgun (WGS) entry which is preliminary data.</text>
</comment>
<keyword evidence="4" id="KW-1185">Reference proteome</keyword>
<proteinExistence type="predicted"/>
<evidence type="ECO:0000256" key="2">
    <source>
        <dbReference type="SAM" id="MobiDB-lite"/>
    </source>
</evidence>
<dbReference type="InterPro" id="IPR011990">
    <property type="entry name" value="TPR-like_helical_dom_sf"/>
</dbReference>
<accession>A0ABR1JKD9</accession>
<reference evidence="3 4" key="1">
    <citation type="submission" date="2024-01" db="EMBL/GenBank/DDBJ databases">
        <title>A draft genome for the cacao thread blight pathogen Marasmiellus scandens.</title>
        <authorList>
            <person name="Baruah I.K."/>
            <person name="Leung J."/>
            <person name="Bukari Y."/>
            <person name="Amoako-Attah I."/>
            <person name="Meinhardt L.W."/>
            <person name="Bailey B.A."/>
            <person name="Cohen S.P."/>
        </authorList>
    </citation>
    <scope>NUCLEOTIDE SEQUENCE [LARGE SCALE GENOMIC DNA]</scope>
    <source>
        <strain evidence="3 4">GH-19</strain>
    </source>
</reference>
<dbReference type="InterPro" id="IPR002885">
    <property type="entry name" value="PPR_rpt"/>
</dbReference>
<feature type="coiled-coil region" evidence="1">
    <location>
        <begin position="763"/>
        <end position="790"/>
    </location>
</feature>
<dbReference type="Pfam" id="PF13812">
    <property type="entry name" value="PPR_3"/>
    <property type="match status" value="1"/>
</dbReference>
<dbReference type="Gene3D" id="1.25.40.10">
    <property type="entry name" value="Tetratricopeptide repeat domain"/>
    <property type="match status" value="1"/>
</dbReference>
<gene>
    <name evidence="3" type="ORF">VKT23_007634</name>
</gene>
<evidence type="ECO:0000313" key="3">
    <source>
        <dbReference type="EMBL" id="KAK7463048.1"/>
    </source>
</evidence>
<dbReference type="EMBL" id="JBANRG010000010">
    <property type="protein sequence ID" value="KAK7463048.1"/>
    <property type="molecule type" value="Genomic_DNA"/>
</dbReference>
<feature type="region of interest" description="Disordered" evidence="2">
    <location>
        <begin position="821"/>
        <end position="852"/>
    </location>
</feature>
<evidence type="ECO:0000256" key="1">
    <source>
        <dbReference type="SAM" id="Coils"/>
    </source>
</evidence>